<protein>
    <submittedName>
        <fullName evidence="1">Uncharacterized protein</fullName>
    </submittedName>
</protein>
<name>A0A7K0DGF9_9NOCA</name>
<dbReference type="SUPFAM" id="SSF160424">
    <property type="entry name" value="BH3703-like"/>
    <property type="match status" value="1"/>
</dbReference>
<comment type="caution">
    <text evidence="1">The sequence shown here is derived from an EMBL/GenBank/DDBJ whole genome shotgun (WGS) entry which is preliminary data.</text>
</comment>
<proteinExistence type="predicted"/>
<gene>
    <name evidence="1" type="ORF">NRB20_75170</name>
</gene>
<keyword evidence="2" id="KW-1185">Reference proteome</keyword>
<sequence length="461" mass="49499">MADESRGPATDDALVRELARHGPTGWERVDAVFAMTVTTELGHLVYSLGDRVESMDPPEEIRARVRELRAAAASGAGPWWRMLLVLTNSGVLEVEYDYGEEPFPPGQLFAPEAYLADLAAFPRARVPVWLAAYTRHQDRQRRSPKQAAAQARSDRTGGVWARLAENQFPPFPLMWARWAALAAAFVAAGSEWGPRMLPWTGMFEGVARGGATLYALPGGRAVLSGGVWNAPALDAAYNEAAPMPNLYAGAPDWVADPVLNARAGSGLLSFCYWWEAGRWYRGESPSAQECAAALPGIWTGDTTAEIIAGIAADSGYGEKLPAAKALVTSAESGAVPVEALIDVFGTVGEIDEARYQLTSAGLVPPAPDPLPAEAAITRVRDYITGRGLDTTGYPLSQLVARRFSVGWMVYVPVSGEELAIGRAIFYLADDGVLEQSSSSIAPARYQADLERRFAARQGETG</sequence>
<dbReference type="Proteomes" id="UP000438448">
    <property type="component" value="Unassembled WGS sequence"/>
</dbReference>
<reference evidence="1 2" key="1">
    <citation type="submission" date="2019-10" db="EMBL/GenBank/DDBJ databases">
        <title>Nocardia macrotermitis sp. nov. and Nocardia aurantia sp. nov., isolated from the gut of fungus growing-termite Macrotermes natalensis.</title>
        <authorList>
            <person name="Benndorf R."/>
            <person name="Schwitalla J."/>
            <person name="Martin K."/>
            <person name="De Beer W."/>
            <person name="Kaster A.-K."/>
            <person name="Vollmers J."/>
            <person name="Poulsen M."/>
            <person name="Beemelmanns C."/>
        </authorList>
    </citation>
    <scope>NUCLEOTIDE SEQUENCE [LARGE SCALE GENOMIC DNA]</scope>
    <source>
        <strain evidence="1 2">RB20</strain>
    </source>
</reference>
<dbReference type="RefSeq" id="WP_319945875.1">
    <property type="nucleotide sequence ID" value="NZ_WEGK01000034.1"/>
</dbReference>
<dbReference type="EMBL" id="WEGK01000034">
    <property type="protein sequence ID" value="MQY24382.1"/>
    <property type="molecule type" value="Genomic_DNA"/>
</dbReference>
<organism evidence="1 2">
    <name type="scientific">Nocardia macrotermitis</name>
    <dbReference type="NCBI Taxonomy" id="2585198"/>
    <lineage>
        <taxon>Bacteria</taxon>
        <taxon>Bacillati</taxon>
        <taxon>Actinomycetota</taxon>
        <taxon>Actinomycetes</taxon>
        <taxon>Mycobacteriales</taxon>
        <taxon>Nocardiaceae</taxon>
        <taxon>Nocardia</taxon>
    </lineage>
</organism>
<dbReference type="AlphaFoldDB" id="A0A7K0DGF9"/>
<evidence type="ECO:0000313" key="2">
    <source>
        <dbReference type="Proteomes" id="UP000438448"/>
    </source>
</evidence>
<dbReference type="InterPro" id="IPR036170">
    <property type="entry name" value="YezG-like_sf"/>
</dbReference>
<evidence type="ECO:0000313" key="1">
    <source>
        <dbReference type="EMBL" id="MQY24382.1"/>
    </source>
</evidence>
<accession>A0A7K0DGF9</accession>